<dbReference type="Proteomes" id="UP000442696">
    <property type="component" value="Unassembled WGS sequence"/>
</dbReference>
<dbReference type="Proteomes" id="UP000433366">
    <property type="component" value="Unassembled WGS sequence"/>
</dbReference>
<dbReference type="Pfam" id="PF04397">
    <property type="entry name" value="LytTR"/>
    <property type="match status" value="1"/>
</dbReference>
<evidence type="ECO:0000256" key="2">
    <source>
        <dbReference type="ARBA" id="ARBA00022553"/>
    </source>
</evidence>
<dbReference type="InterPro" id="IPR046947">
    <property type="entry name" value="LytR-like"/>
</dbReference>
<evidence type="ECO:0000313" key="34">
    <source>
        <dbReference type="Proteomes" id="UP000443708"/>
    </source>
</evidence>
<reference evidence="19" key="8">
    <citation type="journal article" date="2021" name="Front Med (Lausanne)">
        <title>The Prevalence and Determinants of Fusidic Acid Resistance Among Methicillin-Resistant Staphylococcus aureus Clinical Isolates in China.</title>
        <authorList>
            <person name="Zhao H."/>
            <person name="Wang X."/>
            <person name="Wang B."/>
            <person name="Xu Y."/>
            <person name="Rao L."/>
            <person name="Wan B."/>
            <person name="Guo Y."/>
            <person name="Wu X."/>
            <person name="Yu J."/>
            <person name="Chen L."/>
            <person name="Li M."/>
            <person name="Yu F."/>
        </authorList>
    </citation>
    <scope>NUCLEOTIDE SEQUENCE</scope>
    <source>
        <strain evidence="19">NC-4</strain>
    </source>
</reference>
<reference evidence="21 30" key="5">
    <citation type="submission" date="2019-11" db="EMBL/GenBank/DDBJ databases">
        <title>Implementation of targeted gown and glove precautions to prevent Staphylococcus aureus acquisition in community-based nursing homes.</title>
        <authorList>
            <person name="Stine O.C."/>
        </authorList>
    </citation>
    <scope>NUCLEOTIDE SEQUENCE [LARGE SCALE GENOMIC DNA]</scope>
    <source>
        <strain evidence="21 30">S_4031.LGMP.AI</strain>
    </source>
</reference>
<evidence type="ECO:0000313" key="38">
    <source>
        <dbReference type="Proteomes" id="UP000507112"/>
    </source>
</evidence>
<reference evidence="27 28" key="2">
    <citation type="submission" date="2018-06" db="EMBL/GenBank/DDBJ databases">
        <authorList>
            <consortium name="Pathogen Informatics"/>
            <person name="Doyle S."/>
        </authorList>
    </citation>
    <scope>NUCLEOTIDE SEQUENCE [LARGE SCALE GENOMIC DNA]</scope>
    <source>
        <strain evidence="25 28">EOE173</strain>
        <strain evidence="24 27">NCTC7878</strain>
    </source>
</reference>
<evidence type="ECO:0000313" key="30">
    <source>
        <dbReference type="Proteomes" id="UP000433366"/>
    </source>
</evidence>
<dbReference type="Gene3D" id="3.40.50.2300">
    <property type="match status" value="1"/>
</dbReference>
<dbReference type="InterPro" id="IPR007492">
    <property type="entry name" value="LytTR_DNA-bd_dom"/>
</dbReference>
<reference evidence="22 39" key="6">
    <citation type="journal article" date="2020" name="J. Antimicrob. Chemother.">
        <title>Detection of heterogeneous vancomycin intermediate resistance in MRSA isolates from Latin America.</title>
        <authorList>
            <person name="Castro B.E."/>
            <person name="Berrio M."/>
            <person name="Vargas M.L."/>
            <person name="Carvajal L.P."/>
            <person name="Millan L.V."/>
            <person name="Rios R."/>
            <person name="Hernandez A.K."/>
            <person name="Rincon S."/>
            <person name="Cubides P."/>
            <person name="Forero E."/>
            <person name="Dinh A."/>
            <person name="Seas C."/>
            <person name="Munita J.M."/>
            <person name="Arias C.A."/>
            <person name="Reyes J."/>
            <person name="Diaz L."/>
        </authorList>
    </citation>
    <scope>NUCLEOTIDE SEQUENCE [LARGE SCALE GENOMIC DNA]</scope>
    <source>
        <strain evidence="22 39">UE1097</strain>
    </source>
</reference>
<dbReference type="SMR" id="A0A068DTZ1"/>
<dbReference type="RefSeq" id="WP_000645453.1">
    <property type="nucleotide sequence ID" value="NC_021670.1"/>
</dbReference>
<feature type="modified residue" description="4-aspartylphosphate" evidence="7">
    <location>
        <position position="53"/>
    </location>
</feature>
<reference evidence="23 29" key="3">
    <citation type="submission" date="2018-11" db="EMBL/GenBank/DDBJ databases">
        <title>Genomic profiling of Staphylococcus species from a Poultry farm system in KwaZulu-Natal, South Africa.</title>
        <authorList>
            <person name="Amoako D.G."/>
            <person name="Somboro A.M."/>
            <person name="Abia A.L.K."/>
            <person name="Bester L.A."/>
            <person name="Essack S.Y."/>
        </authorList>
    </citation>
    <scope>NUCLEOTIDE SEQUENCE [LARGE SCALE GENOMIC DNA]</scope>
    <source>
        <strain evidence="23 29">SA9</strain>
    </source>
</reference>
<dbReference type="EMBL" id="UELG01000010">
    <property type="protein sequence ID" value="SRZ66551.1"/>
    <property type="molecule type" value="Genomic_DNA"/>
</dbReference>
<dbReference type="EMBL" id="WFHO01000007">
    <property type="protein sequence ID" value="MUG51688.1"/>
    <property type="molecule type" value="Genomic_DNA"/>
</dbReference>
<evidence type="ECO:0000259" key="9">
    <source>
        <dbReference type="PROSITE" id="PS50930"/>
    </source>
</evidence>
<evidence type="ECO:0000313" key="31">
    <source>
        <dbReference type="Proteomes" id="UP000442696"/>
    </source>
</evidence>
<dbReference type="EMBL" id="CAIIGD010000004">
    <property type="protein sequence ID" value="CAC8213611.1"/>
    <property type="molecule type" value="Genomic_DNA"/>
</dbReference>
<evidence type="ECO:0000313" key="22">
    <source>
        <dbReference type="EMBL" id="NUY11496.1"/>
    </source>
</evidence>
<dbReference type="Proteomes" id="UP000443708">
    <property type="component" value="Unassembled WGS sequence"/>
</dbReference>
<dbReference type="SUPFAM" id="SSF52172">
    <property type="entry name" value="CheY-like"/>
    <property type="match status" value="1"/>
</dbReference>
<dbReference type="Proteomes" id="UP000547874">
    <property type="component" value="Unassembled WGS sequence"/>
</dbReference>
<dbReference type="FunFam" id="3.40.50.2300:FF:000134">
    <property type="entry name" value="Autolysin response regulator LytR"/>
    <property type="match status" value="1"/>
</dbReference>
<comment type="subcellular location">
    <subcellularLocation>
        <location evidence="1">Cytoplasm</location>
    </subcellularLocation>
</comment>
<evidence type="ECO:0000313" key="17">
    <source>
        <dbReference type="EMBL" id="CAD7354738.1"/>
    </source>
</evidence>
<evidence type="ECO:0000256" key="7">
    <source>
        <dbReference type="PROSITE-ProRule" id="PRU00169"/>
    </source>
</evidence>
<dbReference type="Proteomes" id="UP000459586">
    <property type="component" value="Unassembled WGS sequence"/>
</dbReference>
<dbReference type="Proteomes" id="UP000251686">
    <property type="component" value="Unassembled WGS sequence"/>
</dbReference>
<organism evidence="18 26">
    <name type="scientific">Staphylococcus aureus</name>
    <dbReference type="NCBI Taxonomy" id="1280"/>
    <lineage>
        <taxon>Bacteria</taxon>
        <taxon>Bacillati</taxon>
        <taxon>Bacillota</taxon>
        <taxon>Bacilli</taxon>
        <taxon>Bacillales</taxon>
        <taxon>Staphylococcaceae</taxon>
        <taxon>Staphylococcus</taxon>
    </lineage>
</organism>
<dbReference type="PATRIC" id="fig|1280.3356.peg.246"/>
<dbReference type="EMBL" id="UAUZ02000004">
    <property type="protein sequence ID" value="CAD7354738.1"/>
    <property type="molecule type" value="Genomic_DNA"/>
</dbReference>
<dbReference type="Proteomes" id="UP000442782">
    <property type="component" value="Unassembled WGS sequence"/>
</dbReference>
<dbReference type="Gene3D" id="2.40.50.1020">
    <property type="entry name" value="LytTr DNA-binding domain"/>
    <property type="match status" value="1"/>
</dbReference>
<evidence type="ECO:0000313" key="25">
    <source>
        <dbReference type="EMBL" id="SRZ66551.1"/>
    </source>
</evidence>
<keyword evidence="2 7" id="KW-0597">Phosphoprotein</keyword>
<dbReference type="Proteomes" id="UP000039437">
    <property type="component" value="Unassembled WGS sequence"/>
</dbReference>
<evidence type="ECO:0000313" key="26">
    <source>
        <dbReference type="Proteomes" id="UP000039437"/>
    </source>
</evidence>
<dbReference type="Proteomes" id="UP000507112">
    <property type="component" value="Unassembled WGS sequence"/>
</dbReference>
<evidence type="ECO:0000313" key="15">
    <source>
        <dbReference type="EMBL" id="CAA6372914.1"/>
    </source>
</evidence>
<evidence type="ECO:0000313" key="24">
    <source>
        <dbReference type="EMBL" id="SPZ98933.1"/>
    </source>
</evidence>
<keyword evidence="3" id="KW-0902">Two-component regulatory system</keyword>
<dbReference type="Proteomes" id="UP000249913">
    <property type="component" value="Unassembled WGS sequence"/>
</dbReference>
<evidence type="ECO:0000256" key="1">
    <source>
        <dbReference type="ARBA" id="ARBA00004496"/>
    </source>
</evidence>
<dbReference type="KEGG" id="saur:SABB_01591"/>
<dbReference type="GO" id="GO:0003677">
    <property type="term" value="F:DNA binding"/>
    <property type="evidence" value="ECO:0007669"/>
    <property type="project" value="UniProtKB-KW"/>
</dbReference>
<accession>A0A068DTZ1</accession>
<evidence type="ECO:0000256" key="3">
    <source>
        <dbReference type="ARBA" id="ARBA00023012"/>
    </source>
</evidence>
<evidence type="ECO:0000256" key="4">
    <source>
        <dbReference type="ARBA" id="ARBA00023015"/>
    </source>
</evidence>
<dbReference type="EMBL" id="RQTC01000043">
    <property type="protein sequence ID" value="RZH94990.1"/>
    <property type="molecule type" value="Genomic_DNA"/>
</dbReference>
<dbReference type="PROSITE" id="PS50930">
    <property type="entry name" value="HTH_LYTTR"/>
    <property type="match status" value="1"/>
</dbReference>
<reference evidence="17" key="7">
    <citation type="submission" date="2020-11" db="EMBL/GenBank/DDBJ databases">
        <authorList>
            <consortium name="Pathogen Informatics"/>
        </authorList>
    </citation>
    <scope>NUCLEOTIDE SEQUENCE</scope>
    <source>
        <strain evidence="16 38">MOS105</strain>
        <strain evidence="17">NCTC13131</strain>
        <strain evidence="10 34">S040_N01_C01</strain>
        <strain evidence="11 32">S087_N01_C01</strain>
        <strain evidence="14 36">T012_N10_C04</strain>
        <strain evidence="12 31">T012_N16_C08</strain>
        <strain evidence="13 33">T065_N03_C06</strain>
        <strain evidence="15 35">T197_A02_C01</strain>
    </source>
</reference>
<dbReference type="InterPro" id="IPR011006">
    <property type="entry name" value="CheY-like_superfamily"/>
</dbReference>
<dbReference type="EMBL" id="CACTPI010000004">
    <property type="protein sequence ID" value="CAA4114670.1"/>
    <property type="molecule type" value="Genomic_DNA"/>
</dbReference>
<evidence type="ECO:0000313" key="33">
    <source>
        <dbReference type="Proteomes" id="UP000443506"/>
    </source>
</evidence>
<evidence type="ECO:0000313" key="29">
    <source>
        <dbReference type="Proteomes" id="UP000293434"/>
    </source>
</evidence>
<proteinExistence type="predicted"/>
<dbReference type="OMA" id="HEDFAVQ"/>
<dbReference type="EMBL" id="CACUNS010000013">
    <property type="protein sequence ID" value="CAA6109392.1"/>
    <property type="molecule type" value="Genomic_DNA"/>
</dbReference>
<dbReference type="Pfam" id="PF00072">
    <property type="entry name" value="Response_reg"/>
    <property type="match status" value="1"/>
</dbReference>
<evidence type="ECO:0000256" key="6">
    <source>
        <dbReference type="ARBA" id="ARBA00023163"/>
    </source>
</evidence>
<keyword evidence="6" id="KW-0804">Transcription</keyword>
<reference evidence="20 37" key="4">
    <citation type="journal article" date="2019" name="Int. J. Infect. Dis.">
        <title>Characterization of a community-acquired methicillin-resistant sequence type 338 Staphylococcus aureus strain containing a staphylococcal cassette chromosome mec type VT.</title>
        <authorList>
            <person name="Chen Y."/>
            <person name="Hong J."/>
            <person name="Chen Y."/>
            <person name="Wang H."/>
            <person name="Yu Y."/>
            <person name="Qu T."/>
        </authorList>
    </citation>
    <scope>NUCLEOTIDE SEQUENCE [LARGE SCALE GENOMIC DNA]</scope>
    <source>
        <strain evidence="20 37">LJ05</strain>
    </source>
</reference>
<gene>
    <name evidence="18" type="primary">lytR</name>
    <name evidence="10" type="synonym">lytR_1</name>
    <name evidence="11" type="synonym">lytR_2</name>
    <name evidence="24" type="synonym">lytR_3</name>
    <name evidence="17" type="synonym">lytR_4</name>
    <name evidence="18" type="ORF">BN1321_70003</name>
    <name evidence="23" type="ORF">EIG94_03380</name>
    <name evidence="20" type="ORF">GAY54_03870</name>
    <name evidence="21" type="ORF">GO793_11685</name>
    <name evidence="22" type="ORF">GQX37_02835</name>
    <name evidence="19" type="ORF">LB359_04155</name>
    <name evidence="17" type="ORF">NCTC13131_05711</name>
    <name evidence="24" type="ORF">NCTC7878_02336</name>
    <name evidence="11" type="ORF">SAMEA1029512_02376</name>
    <name evidence="10" type="ORF">SAMEA1029528_01320</name>
    <name evidence="25" type="ORF">SAMEA1531725_01881</name>
    <name evidence="12" type="ORF">SAMEA2078260_00703</name>
    <name evidence="14" type="ORF">SAMEA2078588_02148</name>
    <name evidence="15" type="ORF">SAMEA2080344_02122</name>
    <name evidence="13" type="ORF">SAMEA2081063_00317</name>
    <name evidence="16" type="ORF">SAMEA70146418_01437</name>
</gene>
<dbReference type="KEGG" id="sams:NI36_01205"/>
<dbReference type="SMART" id="SM00448">
    <property type="entry name" value="REC"/>
    <property type="match status" value="1"/>
</dbReference>
<dbReference type="EMBL" id="UAUX01000009">
    <property type="protein sequence ID" value="SPZ98933.1"/>
    <property type="molecule type" value="Genomic_DNA"/>
</dbReference>
<dbReference type="NCBIfam" id="NF010684">
    <property type="entry name" value="PRK14084.1"/>
    <property type="match status" value="1"/>
</dbReference>
<evidence type="ECO:0000313" key="20">
    <source>
        <dbReference type="EMBL" id="MUG51688.1"/>
    </source>
</evidence>
<evidence type="ECO:0000313" key="37">
    <source>
        <dbReference type="Proteomes" id="UP000463077"/>
    </source>
</evidence>
<evidence type="ECO:0000259" key="8">
    <source>
        <dbReference type="PROSITE" id="PS50110"/>
    </source>
</evidence>
<reference evidence="19" key="9">
    <citation type="submission" date="2023-08" db="EMBL/GenBank/DDBJ databases">
        <authorList>
            <person name="Zhao H."/>
            <person name="Wang X."/>
        </authorList>
    </citation>
    <scope>NUCLEOTIDE SEQUENCE</scope>
    <source>
        <strain evidence="19">NC-4</strain>
    </source>
</reference>
<dbReference type="Proteomes" id="UP000250286">
    <property type="component" value="Unassembled WGS sequence"/>
</dbReference>
<evidence type="ECO:0000313" key="35">
    <source>
        <dbReference type="Proteomes" id="UP000459586"/>
    </source>
</evidence>
<dbReference type="SMART" id="SM00850">
    <property type="entry name" value="LytTR"/>
    <property type="match status" value="1"/>
</dbReference>
<dbReference type="GO" id="GO:0000156">
    <property type="term" value="F:phosphorelay response regulator activity"/>
    <property type="evidence" value="ECO:0007669"/>
    <property type="project" value="InterPro"/>
</dbReference>
<dbReference type="Proteomes" id="UP000463077">
    <property type="component" value="Unassembled WGS sequence"/>
</dbReference>
<dbReference type="EMBL" id="CACTOE010000020">
    <property type="protein sequence ID" value="CAA4154556.1"/>
    <property type="molecule type" value="Genomic_DNA"/>
</dbReference>
<evidence type="ECO:0000313" key="13">
    <source>
        <dbReference type="EMBL" id="CAA4672590.1"/>
    </source>
</evidence>
<evidence type="ECO:0000313" key="12">
    <source>
        <dbReference type="EMBL" id="CAA4360256.1"/>
    </source>
</evidence>
<dbReference type="InterPro" id="IPR001789">
    <property type="entry name" value="Sig_transdc_resp-reg_receiver"/>
</dbReference>
<evidence type="ECO:0000313" key="10">
    <source>
        <dbReference type="EMBL" id="CAA4114670.1"/>
    </source>
</evidence>
<dbReference type="EMBL" id="CVOQ01000066">
    <property type="protein sequence ID" value="CRI22640.1"/>
    <property type="molecule type" value="Genomic_DNA"/>
</dbReference>
<evidence type="ECO:0000313" key="39">
    <source>
        <dbReference type="Proteomes" id="UP000547874"/>
    </source>
</evidence>
<evidence type="ECO:0000313" key="28">
    <source>
        <dbReference type="Proteomes" id="UP000250286"/>
    </source>
</evidence>
<dbReference type="PANTHER" id="PTHR37299">
    <property type="entry name" value="TRANSCRIPTIONAL REGULATOR-RELATED"/>
    <property type="match status" value="1"/>
</dbReference>
<sequence>MKALIIDDEPLARNELTYLLNEIGGFEEINEAENVKETLEALLINQYDIIFLDVNLMDENGIELGAKIQKMKEPPAIIFATAHDQYAVQAFELNATDYILKPFGQKRIEQAVNKVRATKAKDDNSANAIANDMSANFDQSLPVEIDDKIHMLKQQNIIGIGTHNGITTIHTTNHKYETTEPLNRYEKRLNPAYFIRIHRSYIINTKHIKEVQQWFNYTYMVILTNGVKMQVGRSFMKDFKASIGLL</sequence>
<evidence type="ECO:0000313" key="27">
    <source>
        <dbReference type="Proteomes" id="UP000249913"/>
    </source>
</evidence>
<evidence type="ECO:0000313" key="11">
    <source>
        <dbReference type="EMBL" id="CAA4154556.1"/>
    </source>
</evidence>
<evidence type="ECO:0000313" key="21">
    <source>
        <dbReference type="EMBL" id="MVI56513.1"/>
    </source>
</evidence>
<dbReference type="EMBL" id="JAIUEN010000023">
    <property type="protein sequence ID" value="MCE3361548.1"/>
    <property type="molecule type" value="Genomic_DNA"/>
</dbReference>
<evidence type="ECO:0000313" key="14">
    <source>
        <dbReference type="EMBL" id="CAA6109392.1"/>
    </source>
</evidence>
<dbReference type="GO" id="GO:0005737">
    <property type="term" value="C:cytoplasm"/>
    <property type="evidence" value="ECO:0007669"/>
    <property type="project" value="UniProtKB-SubCell"/>
</dbReference>
<dbReference type="Proteomes" id="UP000293434">
    <property type="component" value="Unassembled WGS sequence"/>
</dbReference>
<evidence type="ECO:0000313" key="19">
    <source>
        <dbReference type="EMBL" id="MCE3361548.1"/>
    </source>
</evidence>
<dbReference type="AlphaFoldDB" id="A0A068DTZ1"/>
<name>A0A068DTZ1_STAAU</name>
<dbReference type="EMBL" id="CACTWD010000002">
    <property type="protein sequence ID" value="CAA4672590.1"/>
    <property type="molecule type" value="Genomic_DNA"/>
</dbReference>
<dbReference type="PANTHER" id="PTHR37299:SF1">
    <property type="entry name" value="STAGE 0 SPORULATION PROTEIN A HOMOLOG"/>
    <property type="match status" value="1"/>
</dbReference>
<evidence type="ECO:0000256" key="5">
    <source>
        <dbReference type="ARBA" id="ARBA00023125"/>
    </source>
</evidence>
<evidence type="ECO:0000313" key="23">
    <source>
        <dbReference type="EMBL" id="RZH94990.1"/>
    </source>
</evidence>
<dbReference type="CDD" id="cd17532">
    <property type="entry name" value="REC_LytTR_AlgR-like"/>
    <property type="match status" value="1"/>
</dbReference>
<feature type="domain" description="HTH LytTR-type" evidence="9">
    <location>
        <begin position="141"/>
        <end position="245"/>
    </location>
</feature>
<keyword evidence="4" id="KW-0805">Transcription regulation</keyword>
<evidence type="ECO:0000313" key="16">
    <source>
        <dbReference type="EMBL" id="CAC8213611.1"/>
    </source>
</evidence>
<dbReference type="EMBL" id="CACTQT010000003">
    <property type="protein sequence ID" value="CAA4360256.1"/>
    <property type="molecule type" value="Genomic_DNA"/>
</dbReference>
<keyword evidence="5 20" id="KW-0238">DNA-binding</keyword>
<dbReference type="EMBL" id="CACURZ010000012">
    <property type="protein sequence ID" value="CAA6372914.1"/>
    <property type="molecule type" value="Genomic_DNA"/>
</dbReference>
<protein>
    <submittedName>
        <fullName evidence="10">Autolysis response regulater LytR</fullName>
    </submittedName>
    <submittedName>
        <fullName evidence="20">DNA-binding response regulator</fullName>
    </submittedName>
    <submittedName>
        <fullName evidence="19">Response regulator transcription factor LytR</fullName>
    </submittedName>
    <submittedName>
        <fullName evidence="18">Sensory transduction protein LytR</fullName>
    </submittedName>
</protein>
<reference evidence="18 26" key="1">
    <citation type="submission" date="2015-04" db="EMBL/GenBank/DDBJ databases">
        <authorList>
            <person name="Syromyatnikov M.Y."/>
            <person name="Popov V.N."/>
        </authorList>
    </citation>
    <scope>NUCLEOTIDE SEQUENCE [LARGE SCALE GENOMIC DNA]</scope>
    <source>
        <strain evidence="18 26">AH1</strain>
    </source>
</reference>
<evidence type="ECO:0000313" key="36">
    <source>
        <dbReference type="Proteomes" id="UP000459702"/>
    </source>
</evidence>
<dbReference type="Proteomes" id="UP000459702">
    <property type="component" value="Unassembled WGS sequence"/>
</dbReference>
<dbReference type="PROSITE" id="PS50110">
    <property type="entry name" value="RESPONSE_REGULATORY"/>
    <property type="match status" value="1"/>
</dbReference>
<dbReference type="EMBL" id="WPRH01000612">
    <property type="protein sequence ID" value="MVI56513.1"/>
    <property type="molecule type" value="Genomic_DNA"/>
</dbReference>
<evidence type="ECO:0000313" key="18">
    <source>
        <dbReference type="EMBL" id="CRI22640.1"/>
    </source>
</evidence>
<dbReference type="Proteomes" id="UP000443506">
    <property type="component" value="Unassembled WGS sequence"/>
</dbReference>
<evidence type="ECO:0000313" key="32">
    <source>
        <dbReference type="Proteomes" id="UP000442782"/>
    </source>
</evidence>
<feature type="domain" description="Response regulatory" evidence="8">
    <location>
        <begin position="2"/>
        <end position="116"/>
    </location>
</feature>
<dbReference type="EMBL" id="JAANEC010000029">
    <property type="protein sequence ID" value="NUY11496.1"/>
    <property type="molecule type" value="Genomic_DNA"/>
</dbReference>
<dbReference type="Proteomes" id="UP001200271">
    <property type="component" value="Unassembled WGS sequence"/>
</dbReference>